<name>A0AA91A943_9BACT</name>
<comment type="caution">
    <text evidence="1">The sequence shown here is derived from an EMBL/GenBank/DDBJ whole genome shotgun (WGS) entry which is preliminary data.</text>
</comment>
<protein>
    <submittedName>
        <fullName evidence="1">Uncharacterized protein</fullName>
    </submittedName>
</protein>
<sequence length="1403" mass="163230">MIHVGKISFHFKMADEQFAKGLYANWNEFCQSCFTKILEECLGKYDNKDSYIEVDTLNLNIGSIEQKDFYSEFPKRLRTELERIILSISLNDNPSSVQRKRLGNLIHYLKYGFCLPEWSMHDFDLFEDLMFFKNEESVFGLCFSASYCFERLTRQLDKWQLNILLTHWFVGKGSEHDQNIVIWTIQNFDCMRFLQGYVTDNPLLARHIPRQLVDVNEKTGWNLILSWLKSTAFGYYEKQRCLAVVLDTSPQLVLRFIRETTEDNIKDLALLLDSESVHSIIVAETESHADVDIPEYWHHLYLWLIEYYPFNGVAMFGDKQHFIIHLHERFLFFIRKRSVYAYLSKGELTMRFLLEVFGTDYCYDVLNLLYHNQALNEDGSPINSDYFSREIYEILLKLSLLKSEENYNKEITDNYNELDKNDVFVDVGDFLKMIKPFETWLMDNMISIVQKREFLTLLIMTQPQQVLCWLKEVKNINVLEFLLQVVSTENVFTLVSVVSYNEYSLLSSIYSSLNEVAKEIPWMCKIGIVDLKNVYKNLVAHWLVSDNSIRGMELVTEIVCNIYTVIYKGVSFDGWNKTRKDKDTSYAISEVLTVLARKNIIDVAYTEYIPTFFTYDTSNDVKVIVANIHAIMENSSLSILAKRNLLLLCLDAYTGKAEVIFRTLNEKGILTQVIELLDTTVLRTIIVELAEDVIKIGSSSSFVLFVDWLVLHVSDVASICSISKTVLIQRIIEQLIKSEWHIETIEELVPFTKDKLIPNGQNKDITFSLTFIANIACVENAHNVMEKIIRLYNATNVYSLLSLGNNNTIAVLFARMQEYLRGQNICIDTSYNAARIAFEKSLNDKYLLTEWLQSSDYNVSMKRQVLAWLAEYAPQTFMSLWQMSLTENTFSIWNDIVDFQMLKEVFVSVDIKIAKAFVHIGNVIYQWVNKNALLAGSLSAESLLTLLMLQYVNECLLVGKFLTNFKDIAGFVISCLEKNIIMQSGLAGIEERVLKDLEKHLVDTKSYEKQVTLRANADCLNENIVLSRNVSYEGKANIELDNINHFATKCLILCNGDFEMLAKWLSSSEVSDTEKRHLLRHYTHWQQFVFWDFVEYTYASDTFEVQKLSEWIDIEDWLILIARISYSWAESLKQLTEKLQISDMVSEKLISHAFVLFVARHSKDDWYNYKIMDIAKDYIIGLKDVAERNGLKEESVVLEQVVTNILSELKISDVEEVDLESMPKPNYLPIGNAGLCLFAPWLLRLFGMLDLLNEKKNEFKNIDAKLRAIFILQRLVTAEERLYKETELAFNRLLVACPFNVPLPKNIELTQKEVETIESMLSGVKANWIKLKNTSVGGFQRSFIERDGFLEQQDKKWVLTVDNKAYDILLDSLPWSYKTIRLPWLKKPIYVMWRNKEEFDNEY</sequence>
<dbReference type="InterPro" id="IPR045538">
    <property type="entry name" value="CIS_TMP"/>
</dbReference>
<organism evidence="1 2">
    <name type="scientific">Segatella copri</name>
    <dbReference type="NCBI Taxonomy" id="165179"/>
    <lineage>
        <taxon>Bacteria</taxon>
        <taxon>Pseudomonadati</taxon>
        <taxon>Bacteroidota</taxon>
        <taxon>Bacteroidia</taxon>
        <taxon>Bacteroidales</taxon>
        <taxon>Prevotellaceae</taxon>
        <taxon>Segatella</taxon>
    </lineage>
</organism>
<dbReference type="Proteomes" id="UP000421283">
    <property type="component" value="Unassembled WGS sequence"/>
</dbReference>
<proteinExistence type="predicted"/>
<dbReference type="EMBL" id="VZAP01000159">
    <property type="protein sequence ID" value="MQO93555.1"/>
    <property type="molecule type" value="Genomic_DNA"/>
</dbReference>
<evidence type="ECO:0000313" key="2">
    <source>
        <dbReference type="Proteomes" id="UP000421283"/>
    </source>
</evidence>
<accession>A0AA91A943</accession>
<evidence type="ECO:0000313" key="1">
    <source>
        <dbReference type="EMBL" id="MQO93555.1"/>
    </source>
</evidence>
<reference evidence="2" key="1">
    <citation type="submission" date="2019-09" db="EMBL/GenBank/DDBJ databases">
        <title>Distinct polysaccharide growth profiles of human intestinal Prevotella copri isolates.</title>
        <authorList>
            <person name="Fehlner-Peach H."/>
            <person name="Magnabosco C."/>
            <person name="Raghavan V."/>
            <person name="Scher J.U."/>
            <person name="Tett A."/>
            <person name="Cox L.M."/>
            <person name="Gottsegen C."/>
            <person name="Watters A."/>
            <person name="Wiltshire- Gordon J.D."/>
            <person name="Segata N."/>
            <person name="Bonneau R."/>
            <person name="Littman D.R."/>
        </authorList>
    </citation>
    <scope>NUCLEOTIDE SEQUENCE [LARGE SCALE GENOMIC DNA]</scope>
    <source>
        <strain evidence="2">iAU3127</strain>
    </source>
</reference>
<dbReference type="RefSeq" id="WP_153139484.1">
    <property type="nucleotide sequence ID" value="NZ_VZAP01000159.1"/>
</dbReference>
<dbReference type="Pfam" id="PF19268">
    <property type="entry name" value="CIS_TMP"/>
    <property type="match status" value="2"/>
</dbReference>
<gene>
    <name evidence="1" type="ORF">F7D31_13005</name>
</gene>